<comment type="similarity">
    <text evidence="3">Belongs to the RNase PH family.</text>
</comment>
<dbReference type="SUPFAM" id="SSF54211">
    <property type="entry name" value="Ribosomal protein S5 domain 2-like"/>
    <property type="match status" value="1"/>
</dbReference>
<reference evidence="9" key="1">
    <citation type="submission" date="2021-01" db="EMBL/GenBank/DDBJ databases">
        <authorList>
            <person name="Corre E."/>
            <person name="Pelletier E."/>
            <person name="Niang G."/>
            <person name="Scheremetjew M."/>
            <person name="Finn R."/>
            <person name="Kale V."/>
            <person name="Holt S."/>
            <person name="Cochrane G."/>
            <person name="Meng A."/>
            <person name="Brown T."/>
            <person name="Cohen L."/>
        </authorList>
    </citation>
    <scope>NUCLEOTIDE SEQUENCE</scope>
    <source>
        <strain evidence="9">CCMP125</strain>
    </source>
</reference>
<dbReference type="SUPFAM" id="SSF55666">
    <property type="entry name" value="Ribonuclease PH domain 2-like"/>
    <property type="match status" value="1"/>
</dbReference>
<dbReference type="EMBL" id="HBHT01026747">
    <property type="protein sequence ID" value="CAD9977823.1"/>
    <property type="molecule type" value="Transcribed_RNA"/>
</dbReference>
<dbReference type="InterPro" id="IPR001247">
    <property type="entry name" value="ExoRNase_PH_dom1"/>
</dbReference>
<dbReference type="Pfam" id="PF01138">
    <property type="entry name" value="RNase_PH"/>
    <property type="match status" value="1"/>
</dbReference>
<dbReference type="InterPro" id="IPR050590">
    <property type="entry name" value="Exosome_comp_Rrp42_subfam"/>
</dbReference>
<evidence type="ECO:0000256" key="2">
    <source>
        <dbReference type="ARBA" id="ARBA00004604"/>
    </source>
</evidence>
<dbReference type="GO" id="GO:0000176">
    <property type="term" value="C:nuclear exosome (RNase complex)"/>
    <property type="evidence" value="ECO:0007669"/>
    <property type="project" value="TreeGrafter"/>
</dbReference>
<dbReference type="GO" id="GO:0034475">
    <property type="term" value="P:U4 snRNA 3'-end processing"/>
    <property type="evidence" value="ECO:0007669"/>
    <property type="project" value="TreeGrafter"/>
</dbReference>
<dbReference type="GO" id="GO:0005730">
    <property type="term" value="C:nucleolus"/>
    <property type="evidence" value="ECO:0007669"/>
    <property type="project" value="UniProtKB-SubCell"/>
</dbReference>
<dbReference type="InterPro" id="IPR020568">
    <property type="entry name" value="Ribosomal_Su5_D2-typ_SF"/>
</dbReference>
<dbReference type="GO" id="GO:0071038">
    <property type="term" value="P:TRAMP-dependent tRNA surveillance pathway"/>
    <property type="evidence" value="ECO:0007669"/>
    <property type="project" value="TreeGrafter"/>
</dbReference>
<organism evidence="9">
    <name type="scientific">Entomoneis paludosa</name>
    <dbReference type="NCBI Taxonomy" id="265537"/>
    <lineage>
        <taxon>Eukaryota</taxon>
        <taxon>Sar</taxon>
        <taxon>Stramenopiles</taxon>
        <taxon>Ochrophyta</taxon>
        <taxon>Bacillariophyta</taxon>
        <taxon>Bacillariophyceae</taxon>
        <taxon>Bacillariophycidae</taxon>
        <taxon>Entomoneidaceae</taxon>
        <taxon>Entomoneis</taxon>
    </lineage>
</organism>
<evidence type="ECO:0000256" key="6">
    <source>
        <dbReference type="ARBA" id="ARBA00042523"/>
    </source>
</evidence>
<dbReference type="GO" id="GO:0000177">
    <property type="term" value="C:cytoplasmic exosome (RNase complex)"/>
    <property type="evidence" value="ECO:0007669"/>
    <property type="project" value="TreeGrafter"/>
</dbReference>
<comment type="subcellular location">
    <subcellularLocation>
        <location evidence="1">Cytoplasm</location>
    </subcellularLocation>
    <subcellularLocation>
        <location evidence="2">Nucleus</location>
        <location evidence="2">Nucleolus</location>
    </subcellularLocation>
</comment>
<evidence type="ECO:0000256" key="3">
    <source>
        <dbReference type="ARBA" id="ARBA00006678"/>
    </source>
</evidence>
<dbReference type="GO" id="GO:0000467">
    <property type="term" value="P:exonucleolytic trimming to generate mature 3'-end of 5.8S rRNA from tricistronic rRNA transcript (SSU-rRNA, 5.8S rRNA, LSU-rRNA)"/>
    <property type="evidence" value="ECO:0007669"/>
    <property type="project" value="TreeGrafter"/>
</dbReference>
<evidence type="ECO:0000256" key="5">
    <source>
        <dbReference type="ARBA" id="ARBA00022835"/>
    </source>
</evidence>
<feature type="domain" description="Exoribonuclease phosphorolytic" evidence="8">
    <location>
        <begin position="88"/>
        <end position="195"/>
    </location>
</feature>
<protein>
    <recommendedName>
        <fullName evidence="6">Ribosomal RNA-processing protein 42</fullName>
    </recommendedName>
</protein>
<feature type="region of interest" description="Disordered" evidence="7">
    <location>
        <begin position="198"/>
        <end position="223"/>
    </location>
</feature>
<keyword evidence="4" id="KW-0963">Cytoplasm</keyword>
<feature type="compositionally biased region" description="Low complexity" evidence="7">
    <location>
        <begin position="203"/>
        <end position="223"/>
    </location>
</feature>
<dbReference type="GO" id="GO:0071028">
    <property type="term" value="P:nuclear mRNA surveillance"/>
    <property type="evidence" value="ECO:0007669"/>
    <property type="project" value="TreeGrafter"/>
</dbReference>
<evidence type="ECO:0000256" key="4">
    <source>
        <dbReference type="ARBA" id="ARBA00022490"/>
    </source>
</evidence>
<dbReference type="PANTHER" id="PTHR11097:SF8">
    <property type="entry name" value="EXOSOME COMPLEX COMPONENT RRP42"/>
    <property type="match status" value="1"/>
</dbReference>
<name>A0A7S3DSZ3_9STRA</name>
<evidence type="ECO:0000259" key="8">
    <source>
        <dbReference type="Pfam" id="PF01138"/>
    </source>
</evidence>
<gene>
    <name evidence="9" type="ORF">APAL1065_LOCUS17946</name>
</gene>
<dbReference type="GO" id="GO:0016075">
    <property type="term" value="P:rRNA catabolic process"/>
    <property type="evidence" value="ECO:0007669"/>
    <property type="project" value="TreeGrafter"/>
</dbReference>
<dbReference type="GO" id="GO:0034473">
    <property type="term" value="P:U1 snRNA 3'-end processing"/>
    <property type="evidence" value="ECO:0007669"/>
    <property type="project" value="TreeGrafter"/>
</dbReference>
<dbReference type="GO" id="GO:0035925">
    <property type="term" value="F:mRNA 3'-UTR AU-rich region binding"/>
    <property type="evidence" value="ECO:0007669"/>
    <property type="project" value="TreeGrafter"/>
</dbReference>
<dbReference type="InterPro" id="IPR036345">
    <property type="entry name" value="ExoRNase_PH_dom2_sf"/>
</dbReference>
<dbReference type="PANTHER" id="PTHR11097">
    <property type="entry name" value="EXOSOME COMPLEX EXONUCLEASE RIBOSOMAL RNA PROCESSING PROTEIN"/>
    <property type="match status" value="1"/>
</dbReference>
<accession>A0A7S3DSZ3</accession>
<dbReference type="AlphaFoldDB" id="A0A7S3DSZ3"/>
<sequence>MASNTATGVASSDGNNRILISDSECDFILSGCRVDCRLDGRKRLEFRPYQILIPGGGNSNEQATSSDDLLPLSHGSARLMGSVGHTSTEEQQILCSVKAELVHPSALAPNQGVVELHLHGSSGSRHTKRDLEQAQDILSQLLVGRLVDTHALCITPGEFVWRLAVDVFVLEAAGGCLLDCAARVASAALAATRLPQVTAQPKTNPSSSSGSTEAETSEQQQNQNTLVVDGDYAKSQSIPLPTTTLVGANGPSTLSSSIVTVAVMQDFDLATKRPLYSLIVDATLAEEACALALIHVCVQLAHCNDDPKAPPTASIVGLHKTQQGALPIHLLPDITNTALEAAASASLAFSTVQPSPLLEENRQKQPKPNLSTLLQEQLQWVGEET</sequence>
<evidence type="ECO:0000256" key="7">
    <source>
        <dbReference type="SAM" id="MobiDB-lite"/>
    </source>
</evidence>
<evidence type="ECO:0000313" key="9">
    <source>
        <dbReference type="EMBL" id="CAD9977823.1"/>
    </source>
</evidence>
<evidence type="ECO:0000256" key="1">
    <source>
        <dbReference type="ARBA" id="ARBA00004496"/>
    </source>
</evidence>
<keyword evidence="5" id="KW-0271">Exosome</keyword>
<dbReference type="GO" id="GO:0071035">
    <property type="term" value="P:nuclear polyadenylation-dependent rRNA catabolic process"/>
    <property type="evidence" value="ECO:0007669"/>
    <property type="project" value="TreeGrafter"/>
</dbReference>
<dbReference type="InterPro" id="IPR027408">
    <property type="entry name" value="PNPase/RNase_PH_dom_sf"/>
</dbReference>
<dbReference type="GO" id="GO:0034476">
    <property type="term" value="P:U5 snRNA 3'-end processing"/>
    <property type="evidence" value="ECO:0007669"/>
    <property type="project" value="TreeGrafter"/>
</dbReference>
<dbReference type="Gene3D" id="3.30.230.70">
    <property type="entry name" value="GHMP Kinase, N-terminal domain"/>
    <property type="match status" value="1"/>
</dbReference>
<proteinExistence type="inferred from homology"/>